<keyword evidence="4 10" id="KW-0547">Nucleotide-binding</keyword>
<evidence type="ECO:0000256" key="1">
    <source>
        <dbReference type="ARBA" id="ARBA00004245"/>
    </source>
</evidence>
<dbReference type="GO" id="GO:0007018">
    <property type="term" value="P:microtubule-based movement"/>
    <property type="evidence" value="ECO:0007669"/>
    <property type="project" value="InterPro"/>
</dbReference>
<accession>F0WZ95</accession>
<evidence type="ECO:0000256" key="11">
    <source>
        <dbReference type="SAM" id="Coils"/>
    </source>
</evidence>
<feature type="compositionally biased region" description="Polar residues" evidence="12">
    <location>
        <begin position="620"/>
        <end position="634"/>
    </location>
</feature>
<dbReference type="GO" id="GO:0007052">
    <property type="term" value="P:mitotic spindle organization"/>
    <property type="evidence" value="ECO:0007669"/>
    <property type="project" value="TreeGrafter"/>
</dbReference>
<evidence type="ECO:0000256" key="12">
    <source>
        <dbReference type="SAM" id="MobiDB-lite"/>
    </source>
</evidence>
<evidence type="ECO:0000256" key="5">
    <source>
        <dbReference type="ARBA" id="ARBA00022840"/>
    </source>
</evidence>
<dbReference type="InterPro" id="IPR036961">
    <property type="entry name" value="Kinesin_motor_dom_sf"/>
</dbReference>
<evidence type="ECO:0000256" key="2">
    <source>
        <dbReference type="ARBA" id="ARBA00022490"/>
    </source>
</evidence>
<dbReference type="SUPFAM" id="SSF52540">
    <property type="entry name" value="P-loop containing nucleoside triphosphate hydrolases"/>
    <property type="match status" value="1"/>
</dbReference>
<evidence type="ECO:0000256" key="6">
    <source>
        <dbReference type="ARBA" id="ARBA00023054"/>
    </source>
</evidence>
<dbReference type="InterPro" id="IPR027640">
    <property type="entry name" value="Kinesin-like_fam"/>
</dbReference>
<feature type="compositionally biased region" description="Basic and acidic residues" evidence="12">
    <location>
        <begin position="417"/>
        <end position="427"/>
    </location>
</feature>
<dbReference type="SMART" id="SM00129">
    <property type="entry name" value="KISc"/>
    <property type="match status" value="1"/>
</dbReference>
<dbReference type="InterPro" id="IPR027417">
    <property type="entry name" value="P-loop_NTPase"/>
</dbReference>
<dbReference type="GO" id="GO:0003777">
    <property type="term" value="F:microtubule motor activity"/>
    <property type="evidence" value="ECO:0007669"/>
    <property type="project" value="InterPro"/>
</dbReference>
<evidence type="ECO:0000256" key="4">
    <source>
        <dbReference type="ARBA" id="ARBA00022741"/>
    </source>
</evidence>
<dbReference type="GO" id="GO:0005524">
    <property type="term" value="F:ATP binding"/>
    <property type="evidence" value="ECO:0007669"/>
    <property type="project" value="UniProtKB-UniRule"/>
</dbReference>
<comment type="similarity">
    <text evidence="9">Belongs to the TRAFAC class myosin-kinesin ATPase superfamily. Kinesin family. KIN-5/BimC subfamily.</text>
</comment>
<dbReference type="AlphaFoldDB" id="F0WZ95"/>
<feature type="coiled-coil region" evidence="11">
    <location>
        <begin position="693"/>
        <end position="727"/>
    </location>
</feature>
<dbReference type="PANTHER" id="PTHR47969:SF15">
    <property type="entry name" value="CHROMOSOME-ASSOCIATED KINESIN KIF4A-RELATED"/>
    <property type="match status" value="1"/>
</dbReference>
<feature type="binding site" evidence="10">
    <location>
        <begin position="105"/>
        <end position="112"/>
    </location>
    <ligand>
        <name>ATP</name>
        <dbReference type="ChEBI" id="CHEBI:30616"/>
    </ligand>
</feature>
<evidence type="ECO:0000259" key="13">
    <source>
        <dbReference type="PROSITE" id="PS50067"/>
    </source>
</evidence>
<gene>
    <name evidence="14" type="primary">AlNc14C418G11502</name>
    <name evidence="15" type="synonym">AlNc14C423G11543</name>
    <name evidence="14" type="ORF">ALNC14_129570</name>
    <name evidence="15" type="ORF">ALNC14_130050</name>
</gene>
<reference evidence="14" key="2">
    <citation type="submission" date="2011-02" db="EMBL/GenBank/DDBJ databases">
        <authorList>
            <person name="MacLean D."/>
        </authorList>
    </citation>
    <scope>NUCLEOTIDE SEQUENCE</scope>
</reference>
<reference evidence="14" key="1">
    <citation type="journal article" date="2011" name="PLoS Biol.">
        <title>Gene gain and loss during evolution of obligate parasitism in the white rust pathogen of Arabidopsis thaliana.</title>
        <authorList>
            <person name="Kemen E."/>
            <person name="Gardiner A."/>
            <person name="Schultz-Larsen T."/>
            <person name="Kemen A.C."/>
            <person name="Balmuth A.L."/>
            <person name="Robert-Seilaniantz A."/>
            <person name="Bailey K."/>
            <person name="Holub E."/>
            <person name="Studholme D.J."/>
            <person name="Maclean D."/>
            <person name="Jones J.D."/>
        </authorList>
    </citation>
    <scope>NUCLEOTIDE SEQUENCE</scope>
</reference>
<feature type="region of interest" description="Disordered" evidence="12">
    <location>
        <begin position="612"/>
        <end position="635"/>
    </location>
</feature>
<feature type="domain" description="Kinesin motor" evidence="13">
    <location>
        <begin position="12"/>
        <end position="367"/>
    </location>
</feature>
<evidence type="ECO:0000313" key="15">
    <source>
        <dbReference type="EMBL" id="CCA26861.1"/>
    </source>
</evidence>
<evidence type="ECO:0000256" key="8">
    <source>
        <dbReference type="ARBA" id="ARBA00023212"/>
    </source>
</evidence>
<dbReference type="GO" id="GO:0008017">
    <property type="term" value="F:microtubule binding"/>
    <property type="evidence" value="ECO:0007669"/>
    <property type="project" value="InterPro"/>
</dbReference>
<keyword evidence="3" id="KW-0493">Microtubule</keyword>
<dbReference type="EMBL" id="FR824466">
    <property type="protein sequence ID" value="CCA26861.1"/>
    <property type="molecule type" value="Genomic_DNA"/>
</dbReference>
<feature type="compositionally biased region" description="Polar residues" evidence="12">
    <location>
        <begin position="407"/>
        <end position="416"/>
    </location>
</feature>
<feature type="region of interest" description="Disordered" evidence="12">
    <location>
        <begin position="774"/>
        <end position="814"/>
    </location>
</feature>
<protein>
    <submittedName>
        <fullName evidence="14">Kinesinlike protein putative</fullName>
    </submittedName>
</protein>
<evidence type="ECO:0000313" key="14">
    <source>
        <dbReference type="EMBL" id="CCA26813.1"/>
    </source>
</evidence>
<keyword evidence="6 11" id="KW-0175">Coiled coil</keyword>
<dbReference type="HOGENOM" id="CLU_260399_0_0_1"/>
<dbReference type="Pfam" id="PF00225">
    <property type="entry name" value="Kinesin"/>
    <property type="match status" value="1"/>
</dbReference>
<dbReference type="PROSITE" id="PS50067">
    <property type="entry name" value="KINESIN_MOTOR_2"/>
    <property type="match status" value="1"/>
</dbReference>
<keyword evidence="7 10" id="KW-0505">Motor protein</keyword>
<sequence>MEPKFAAESASNVNVCIRIRPPNSRETQQLLKSCFRLTNPHKKSIELKPSSEPSYTQITVGKDRTFTFDTILGAQSTQQDVYDFCVLPLVNSFLEGYNATVLAYGQTGTGKTFTMAGTGTSTPESSSLTVQHGIIPRIIHRIFDTICEKSSDIEFRLSVEYIEIYNEELRDLLHPDTTSKQINIREDGDGKIVVAGVKSEHAATKEDVLRYFLIGSASRSTGSTLMNDQSSRSHAIFSLILHQRLSKTSQCKSSKFHLVDLAGSERLKRTGAVANRLKELVCINQGLLALGNVISALGDEKKTRVQSHGNHVVTGHIPYRDSKLTRMLQDSLGGNSKTLMIACVSPSARNFEETLNTLKYANRAKNIRNRPIVNQETSPPVLPESQENLTKMKNEIAGLQLKLKHAASNSASSQRPESSKSRKDGSSRWKMKYKQLNDGYHCALESIESMRSYSVEAATALVSMEKYIMPLGRAVQKSLNEVVKLMNSAIQVANITTRGVLPSARSSEDQIEKECTSIVTASIDRESFERIKKELHIAKSDLQRDEQIFELKNEEIKRLQVNLNHANTANQTLGERIQKLEQSGQLWVNPRYRNLNEDDGQPNARSINLNESEEGEAPVNQRSTHGSNNCSSRGLFSARIGSSSSSISEEDRVLTGQEALVDVQELNFVARASTARKYINSSPGFGTIAPKSLAKAHEKVLELEALIQRLRHKLKDLQDQHDKIIREQEEKTRGWQLEHEHLAEHAREADRIIQALRIENAAMRSMRSSAIMNVDSSSLEKSAQDRDFASKSSPSDASIDRGECKESSFVEDELRGHPDDSEILELYDTYLEQLVVLQLAKDDVLSLLNEKTKTEGHKMLASSRKSALELQHLRQSLVLKQSISELCVSVSNIQEQIQVEYRSLEEIARLTKLKTRAERKLEQLKLQEEENNFLNEMERQELGDLEELIEDLSSHIAFQDAELSSARKALADVENEANSQDVKTIEAMVTMLCSKLGARNNKATAIFIRRSLEEISHLRLKLSTCMSQSKTLAQAVRERETAMNQLDAGLQAARKEFDRRLDSQIKEIQSLKFQLAASEKKTEQLRQVGGASTSSRSIVDADGKGKDAYIADLEKHVVFFKIKAKELQAQLQAWLQTGTNTRNMALSDSNQTHPDEEDIQTNGQERYVKRISQLEQANEGLMQDLATAKILLRSQSISASGSPAKINKASSVIRVMRSELREIKPRPHSQPFG</sequence>
<evidence type="ECO:0000256" key="9">
    <source>
        <dbReference type="ARBA" id="ARBA00034704"/>
    </source>
</evidence>
<dbReference type="InterPro" id="IPR001752">
    <property type="entry name" value="Kinesin_motor_dom"/>
</dbReference>
<comment type="subcellular location">
    <subcellularLocation>
        <location evidence="1">Cytoplasm</location>
        <location evidence="1">Cytoskeleton</location>
    </subcellularLocation>
</comment>
<keyword evidence="2" id="KW-0963">Cytoplasm</keyword>
<dbReference type="PANTHER" id="PTHR47969">
    <property type="entry name" value="CHROMOSOME-ASSOCIATED KINESIN KIF4A-RELATED"/>
    <property type="match status" value="1"/>
</dbReference>
<keyword evidence="8" id="KW-0206">Cytoskeleton</keyword>
<dbReference type="PROSITE" id="PS00411">
    <property type="entry name" value="KINESIN_MOTOR_1"/>
    <property type="match status" value="1"/>
</dbReference>
<dbReference type="EMBL" id="FR824461">
    <property type="protein sequence ID" value="CCA26813.1"/>
    <property type="molecule type" value="Genomic_DNA"/>
</dbReference>
<dbReference type="Gene3D" id="3.40.850.10">
    <property type="entry name" value="Kinesin motor domain"/>
    <property type="match status" value="1"/>
</dbReference>
<dbReference type="InterPro" id="IPR019821">
    <property type="entry name" value="Kinesin_motor_CS"/>
</dbReference>
<keyword evidence="5 10" id="KW-0067">ATP-binding</keyword>
<dbReference type="GO" id="GO:0005874">
    <property type="term" value="C:microtubule"/>
    <property type="evidence" value="ECO:0007669"/>
    <property type="project" value="UniProtKB-KW"/>
</dbReference>
<feature type="coiled-coil region" evidence="11">
    <location>
        <begin position="1164"/>
        <end position="1191"/>
    </location>
</feature>
<feature type="region of interest" description="Disordered" evidence="12">
    <location>
        <begin position="405"/>
        <end position="429"/>
    </location>
</feature>
<dbReference type="PRINTS" id="PR00380">
    <property type="entry name" value="KINESINHEAVY"/>
</dbReference>
<evidence type="ECO:0000256" key="7">
    <source>
        <dbReference type="ARBA" id="ARBA00023175"/>
    </source>
</evidence>
<feature type="coiled-coil region" evidence="11">
    <location>
        <begin position="907"/>
        <end position="976"/>
    </location>
</feature>
<name>F0WZ95_9STRA</name>
<organism evidence="14">
    <name type="scientific">Albugo laibachii Nc14</name>
    <dbReference type="NCBI Taxonomy" id="890382"/>
    <lineage>
        <taxon>Eukaryota</taxon>
        <taxon>Sar</taxon>
        <taxon>Stramenopiles</taxon>
        <taxon>Oomycota</taxon>
        <taxon>Peronosporomycetes</taxon>
        <taxon>Albuginales</taxon>
        <taxon>Albuginaceae</taxon>
        <taxon>Albugo</taxon>
    </lineage>
</organism>
<dbReference type="GO" id="GO:0005875">
    <property type="term" value="C:microtubule associated complex"/>
    <property type="evidence" value="ECO:0007669"/>
    <property type="project" value="TreeGrafter"/>
</dbReference>
<proteinExistence type="inferred from homology"/>
<evidence type="ECO:0000256" key="10">
    <source>
        <dbReference type="PROSITE-ProRule" id="PRU00283"/>
    </source>
</evidence>
<dbReference type="GO" id="GO:0051231">
    <property type="term" value="P:spindle elongation"/>
    <property type="evidence" value="ECO:0007669"/>
    <property type="project" value="TreeGrafter"/>
</dbReference>
<feature type="compositionally biased region" description="Basic and acidic residues" evidence="12">
    <location>
        <begin position="798"/>
        <end position="814"/>
    </location>
</feature>
<evidence type="ECO:0000256" key="3">
    <source>
        <dbReference type="ARBA" id="ARBA00022701"/>
    </source>
</evidence>
<feature type="coiled-coil region" evidence="11">
    <location>
        <begin position="542"/>
        <end position="583"/>
    </location>
</feature>
<dbReference type="FunFam" id="3.40.850.10:FF:000019">
    <property type="entry name" value="Kinesin-like protein KIN-5D"/>
    <property type="match status" value="1"/>
</dbReference>